<evidence type="ECO:0000256" key="1">
    <source>
        <dbReference type="SAM" id="Phobius"/>
    </source>
</evidence>
<dbReference type="PANTHER" id="PTHR24177">
    <property type="entry name" value="CASKIN"/>
    <property type="match status" value="1"/>
</dbReference>
<accession>A0A7N0TJE2</accession>
<dbReference type="PANTHER" id="PTHR24177:SF435">
    <property type="entry name" value="ANKYRIN REPEAT-CONTAINING PROTEIN NPR4-LIKE"/>
    <property type="match status" value="1"/>
</dbReference>
<proteinExistence type="predicted"/>
<keyword evidence="4" id="KW-1185">Reference proteome</keyword>
<keyword evidence="1" id="KW-1133">Transmembrane helix</keyword>
<dbReference type="InterPro" id="IPR036770">
    <property type="entry name" value="Ankyrin_rpt-contain_sf"/>
</dbReference>
<evidence type="ECO:0000313" key="3">
    <source>
        <dbReference type="EnsemblPlants" id="Kaladp0039s0002.1.v1.1"/>
    </source>
</evidence>
<dbReference type="Gramene" id="Kaladp0039s0002.1.v1.1">
    <property type="protein sequence ID" value="Kaladp0039s0002.1.v1.1"/>
    <property type="gene ID" value="Kaladp0039s0002.v1.1"/>
</dbReference>
<evidence type="ECO:0000313" key="4">
    <source>
        <dbReference type="Proteomes" id="UP000594263"/>
    </source>
</evidence>
<name>A0A7N0TJE2_KALFE</name>
<dbReference type="Gene3D" id="1.25.40.20">
    <property type="entry name" value="Ankyrin repeat-containing domain"/>
    <property type="match status" value="1"/>
</dbReference>
<feature type="transmembrane region" description="Helical" evidence="1">
    <location>
        <begin position="235"/>
        <end position="262"/>
    </location>
</feature>
<dbReference type="InterPro" id="IPR026961">
    <property type="entry name" value="PGG_dom"/>
</dbReference>
<dbReference type="Proteomes" id="UP000594263">
    <property type="component" value="Unplaced"/>
</dbReference>
<dbReference type="SUPFAM" id="SSF140860">
    <property type="entry name" value="Pseudo ankyrin repeat-like"/>
    <property type="match status" value="1"/>
</dbReference>
<keyword evidence="1" id="KW-0812">Transmembrane</keyword>
<organism evidence="3 4">
    <name type="scientific">Kalanchoe fedtschenkoi</name>
    <name type="common">Lavender scallops</name>
    <name type="synonym">South American air plant</name>
    <dbReference type="NCBI Taxonomy" id="63787"/>
    <lineage>
        <taxon>Eukaryota</taxon>
        <taxon>Viridiplantae</taxon>
        <taxon>Streptophyta</taxon>
        <taxon>Embryophyta</taxon>
        <taxon>Tracheophyta</taxon>
        <taxon>Spermatophyta</taxon>
        <taxon>Magnoliopsida</taxon>
        <taxon>eudicotyledons</taxon>
        <taxon>Gunneridae</taxon>
        <taxon>Pentapetalae</taxon>
        <taxon>Saxifragales</taxon>
        <taxon>Crassulaceae</taxon>
        <taxon>Kalanchoe</taxon>
    </lineage>
</organism>
<reference evidence="3" key="1">
    <citation type="submission" date="2021-01" db="UniProtKB">
        <authorList>
            <consortium name="EnsemblPlants"/>
        </authorList>
    </citation>
    <scope>IDENTIFICATION</scope>
</reference>
<evidence type="ECO:0000259" key="2">
    <source>
        <dbReference type="Pfam" id="PF13962"/>
    </source>
</evidence>
<dbReference type="GO" id="GO:0016020">
    <property type="term" value="C:membrane"/>
    <property type="evidence" value="ECO:0007669"/>
    <property type="project" value="TreeGrafter"/>
</dbReference>
<dbReference type="EnsemblPlants" id="Kaladp0039s0002.1.v1.1">
    <property type="protein sequence ID" value="Kaladp0039s0002.1.v1.1"/>
    <property type="gene ID" value="Kaladp0039s0002.v1.1"/>
</dbReference>
<keyword evidence="1" id="KW-0472">Membrane</keyword>
<protein>
    <recommendedName>
        <fullName evidence="2">PGG domain-containing protein</fullName>
    </recommendedName>
</protein>
<dbReference type="Pfam" id="PF13962">
    <property type="entry name" value="PGG"/>
    <property type="match status" value="1"/>
</dbReference>
<feature type="domain" description="PGG" evidence="2">
    <location>
        <begin position="193"/>
        <end position="263"/>
    </location>
</feature>
<sequence length="273" mass="30567">MCAAPLLKDVKNEKLNRHHAKKLVKCLCTEAAVILEKSSDAALLFKMPLLLAAENGIHEIVKQVTYSFPDAIWYYDNNNSEIFRLAIRNRHHEVYNLLYDMGDLYTNIVRQSVENGENILHLAGYLAPPDRLRIVSGAALQMQRELQWFKEIESLVQPAYKNKRNIGGKTPQEIFTASHKKLMEDGEKWMRETATATSCMVAVVLIATIVFTAAITVPGGNNGNNGKPMLGSERAFVVFGVLDALSLFTSSISILMFLSILTSRYAESDFLRA</sequence>
<feature type="transmembrane region" description="Helical" evidence="1">
    <location>
        <begin position="193"/>
        <end position="215"/>
    </location>
</feature>
<dbReference type="OMA" id="GENSWIV"/>
<dbReference type="AlphaFoldDB" id="A0A7N0TJE2"/>